<dbReference type="WBParaSite" id="ACRNAN_scaffold24398.g6480.t1">
    <property type="protein sequence ID" value="ACRNAN_scaffold24398.g6480.t1"/>
    <property type="gene ID" value="ACRNAN_scaffold24398.g6480"/>
</dbReference>
<protein>
    <submittedName>
        <fullName evidence="2">Uncharacterized protein</fullName>
    </submittedName>
</protein>
<organism evidence="1 2">
    <name type="scientific">Acrobeloides nanus</name>
    <dbReference type="NCBI Taxonomy" id="290746"/>
    <lineage>
        <taxon>Eukaryota</taxon>
        <taxon>Metazoa</taxon>
        <taxon>Ecdysozoa</taxon>
        <taxon>Nematoda</taxon>
        <taxon>Chromadorea</taxon>
        <taxon>Rhabditida</taxon>
        <taxon>Tylenchina</taxon>
        <taxon>Cephalobomorpha</taxon>
        <taxon>Cephaloboidea</taxon>
        <taxon>Cephalobidae</taxon>
        <taxon>Acrobeloides</taxon>
    </lineage>
</organism>
<dbReference type="Proteomes" id="UP000887540">
    <property type="component" value="Unplaced"/>
</dbReference>
<dbReference type="AlphaFoldDB" id="A0A914DGB6"/>
<name>A0A914DGB6_9BILA</name>
<keyword evidence="1" id="KW-1185">Reference proteome</keyword>
<sequence>MTKIDTTIPITPKGIKMYKLSKPN</sequence>
<evidence type="ECO:0000313" key="1">
    <source>
        <dbReference type="Proteomes" id="UP000887540"/>
    </source>
</evidence>
<proteinExistence type="predicted"/>
<evidence type="ECO:0000313" key="2">
    <source>
        <dbReference type="WBParaSite" id="ACRNAN_scaffold24398.g6480.t1"/>
    </source>
</evidence>
<reference evidence="2" key="1">
    <citation type="submission" date="2022-11" db="UniProtKB">
        <authorList>
            <consortium name="WormBaseParasite"/>
        </authorList>
    </citation>
    <scope>IDENTIFICATION</scope>
</reference>
<accession>A0A914DGB6</accession>